<evidence type="ECO:0000256" key="10">
    <source>
        <dbReference type="ARBA" id="ARBA00022989"/>
    </source>
</evidence>
<evidence type="ECO:0000259" key="15">
    <source>
        <dbReference type="PROSITE" id="PS50109"/>
    </source>
</evidence>
<dbReference type="Gene3D" id="2.10.70.100">
    <property type="match status" value="1"/>
</dbReference>
<keyword evidence="11" id="KW-0902">Two-component regulatory system</keyword>
<dbReference type="NCBIfam" id="TIGR00229">
    <property type="entry name" value="sensory_box"/>
    <property type="match status" value="3"/>
</dbReference>
<feature type="coiled-coil region" evidence="14">
    <location>
        <begin position="394"/>
        <end position="425"/>
    </location>
</feature>
<reference evidence="19 20" key="2">
    <citation type="submission" date="2020-02" db="EMBL/GenBank/DDBJ databases">
        <title>Genome sequences of Thiorhodococcus mannitoliphagus and Thiorhodococcus minor, purple sulfur photosynthetic bacteria in the gammaproteobacterial family, Chromatiaceae.</title>
        <authorList>
            <person name="Aviles F.A."/>
            <person name="Meyer T.E."/>
            <person name="Kyndt J.A."/>
        </authorList>
    </citation>
    <scope>NUCLEOTIDE SEQUENCE [LARGE SCALE GENOMIC DNA]</scope>
    <source>
        <strain evidence="19 20">DSM 18266</strain>
    </source>
</reference>
<dbReference type="PROSITE" id="PS50113">
    <property type="entry name" value="PAC"/>
    <property type="match status" value="3"/>
</dbReference>
<evidence type="ECO:0000256" key="2">
    <source>
        <dbReference type="ARBA" id="ARBA00004370"/>
    </source>
</evidence>
<feature type="domain" description="Response regulatory" evidence="16">
    <location>
        <begin position="687"/>
        <end position="803"/>
    </location>
</feature>
<dbReference type="Proteomes" id="UP000471640">
    <property type="component" value="Unassembled WGS sequence"/>
</dbReference>
<dbReference type="InterPro" id="IPR036890">
    <property type="entry name" value="HATPase_C_sf"/>
</dbReference>
<evidence type="ECO:0000259" key="16">
    <source>
        <dbReference type="PROSITE" id="PS50110"/>
    </source>
</evidence>
<dbReference type="FunFam" id="1.10.287.130:FF:000004">
    <property type="entry name" value="Ethylene receptor 1"/>
    <property type="match status" value="1"/>
</dbReference>
<dbReference type="InterPro" id="IPR000700">
    <property type="entry name" value="PAS-assoc_C"/>
</dbReference>
<dbReference type="Pfam" id="PF00512">
    <property type="entry name" value="HisKA"/>
    <property type="match status" value="1"/>
</dbReference>
<dbReference type="SUPFAM" id="SSF55874">
    <property type="entry name" value="ATPase domain of HSP90 chaperone/DNA topoisomerase II/histidine kinase"/>
    <property type="match status" value="1"/>
</dbReference>
<dbReference type="Pfam" id="PF13426">
    <property type="entry name" value="PAS_9"/>
    <property type="match status" value="1"/>
</dbReference>
<comment type="catalytic activity">
    <reaction evidence="1">
        <text>ATP + protein L-histidine = ADP + protein N-phospho-L-histidine.</text>
        <dbReference type="EC" id="2.7.13.3"/>
    </reaction>
</comment>
<dbReference type="CDD" id="cd16922">
    <property type="entry name" value="HATPase_EvgS-ArcB-TorS-like"/>
    <property type="match status" value="1"/>
</dbReference>
<keyword evidence="20" id="KW-1185">Reference proteome</keyword>
<dbReference type="SMART" id="SM00448">
    <property type="entry name" value="REC"/>
    <property type="match status" value="1"/>
</dbReference>
<accession>A0A6P1DZA4</accession>
<dbReference type="InterPro" id="IPR001789">
    <property type="entry name" value="Sig_transdc_resp-reg_receiver"/>
</dbReference>
<dbReference type="PRINTS" id="PR00344">
    <property type="entry name" value="BCTRLSENSOR"/>
</dbReference>
<dbReference type="Gene3D" id="3.30.450.20">
    <property type="entry name" value="PAS domain"/>
    <property type="match status" value="3"/>
</dbReference>
<gene>
    <name evidence="19" type="ORF">G3480_14430</name>
</gene>
<keyword evidence="12" id="KW-0472">Membrane</keyword>
<evidence type="ECO:0000256" key="13">
    <source>
        <dbReference type="PROSITE-ProRule" id="PRU00169"/>
    </source>
</evidence>
<evidence type="ECO:0000259" key="18">
    <source>
        <dbReference type="PROSITE" id="PS50113"/>
    </source>
</evidence>
<dbReference type="RefSeq" id="WP_164654591.1">
    <property type="nucleotide sequence ID" value="NZ_JAAIJR010000057.1"/>
</dbReference>
<dbReference type="InterPro" id="IPR013656">
    <property type="entry name" value="PAS_4"/>
</dbReference>
<dbReference type="InterPro" id="IPR036097">
    <property type="entry name" value="HisK_dim/P_sf"/>
</dbReference>
<dbReference type="Gene3D" id="3.40.50.2300">
    <property type="match status" value="1"/>
</dbReference>
<keyword evidence="4 13" id="KW-0597">Phosphoprotein</keyword>
<evidence type="ECO:0000256" key="5">
    <source>
        <dbReference type="ARBA" id="ARBA00022679"/>
    </source>
</evidence>
<comment type="caution">
    <text evidence="19">The sequence shown here is derived from an EMBL/GenBank/DDBJ whole genome shotgun (WGS) entry which is preliminary data.</text>
</comment>
<dbReference type="EC" id="2.7.13.3" evidence="3"/>
<evidence type="ECO:0000256" key="8">
    <source>
        <dbReference type="ARBA" id="ARBA00022777"/>
    </source>
</evidence>
<dbReference type="PANTHER" id="PTHR45339">
    <property type="entry name" value="HYBRID SIGNAL TRANSDUCTION HISTIDINE KINASE J"/>
    <property type="match status" value="1"/>
</dbReference>
<dbReference type="InterPro" id="IPR013655">
    <property type="entry name" value="PAS_fold_3"/>
</dbReference>
<feature type="domain" description="PAC" evidence="18">
    <location>
        <begin position="91"/>
        <end position="145"/>
    </location>
</feature>
<dbReference type="GO" id="GO:0000155">
    <property type="term" value="F:phosphorelay sensor kinase activity"/>
    <property type="evidence" value="ECO:0007669"/>
    <property type="project" value="InterPro"/>
</dbReference>
<dbReference type="Pfam" id="PF00072">
    <property type="entry name" value="Response_reg"/>
    <property type="match status" value="1"/>
</dbReference>
<dbReference type="Pfam" id="PF02518">
    <property type="entry name" value="HATPase_c"/>
    <property type="match status" value="1"/>
</dbReference>
<keyword evidence="6" id="KW-0812">Transmembrane</keyword>
<evidence type="ECO:0000256" key="3">
    <source>
        <dbReference type="ARBA" id="ARBA00012438"/>
    </source>
</evidence>
<dbReference type="InterPro" id="IPR004358">
    <property type="entry name" value="Sig_transdc_His_kin-like_C"/>
</dbReference>
<dbReference type="SMART" id="SM00388">
    <property type="entry name" value="HisKA"/>
    <property type="match status" value="1"/>
</dbReference>
<dbReference type="GO" id="GO:0016020">
    <property type="term" value="C:membrane"/>
    <property type="evidence" value="ECO:0007669"/>
    <property type="project" value="UniProtKB-SubCell"/>
</dbReference>
<evidence type="ECO:0000256" key="7">
    <source>
        <dbReference type="ARBA" id="ARBA00022741"/>
    </source>
</evidence>
<dbReference type="PANTHER" id="PTHR45339:SF5">
    <property type="entry name" value="HISTIDINE KINASE"/>
    <property type="match status" value="1"/>
</dbReference>
<dbReference type="CDD" id="cd00130">
    <property type="entry name" value="PAS"/>
    <property type="match status" value="1"/>
</dbReference>
<feature type="domain" description="PAC" evidence="18">
    <location>
        <begin position="219"/>
        <end position="274"/>
    </location>
</feature>
<dbReference type="SMART" id="SM00387">
    <property type="entry name" value="HATPase_c"/>
    <property type="match status" value="1"/>
</dbReference>
<protein>
    <recommendedName>
        <fullName evidence="3">histidine kinase</fullName>
        <ecNumber evidence="3">2.7.13.3</ecNumber>
    </recommendedName>
</protein>
<keyword evidence="8" id="KW-0418">Kinase</keyword>
<dbReference type="Pfam" id="PF08447">
    <property type="entry name" value="PAS_3"/>
    <property type="match status" value="1"/>
</dbReference>
<comment type="subcellular location">
    <subcellularLocation>
        <location evidence="2">Membrane</location>
    </subcellularLocation>
</comment>
<dbReference type="Pfam" id="PF08448">
    <property type="entry name" value="PAS_4"/>
    <property type="match status" value="1"/>
</dbReference>
<dbReference type="CDD" id="cd00082">
    <property type="entry name" value="HisKA"/>
    <property type="match status" value="1"/>
</dbReference>
<evidence type="ECO:0000256" key="11">
    <source>
        <dbReference type="ARBA" id="ARBA00023012"/>
    </source>
</evidence>
<dbReference type="InterPro" id="IPR003661">
    <property type="entry name" value="HisK_dim/P_dom"/>
</dbReference>
<dbReference type="InterPro" id="IPR003594">
    <property type="entry name" value="HATPase_dom"/>
</dbReference>
<name>A0A6P1DZA4_9GAMM</name>
<dbReference type="SMART" id="SM00091">
    <property type="entry name" value="PAS"/>
    <property type="match status" value="3"/>
</dbReference>
<dbReference type="PROSITE" id="PS50109">
    <property type="entry name" value="HIS_KIN"/>
    <property type="match status" value="1"/>
</dbReference>
<dbReference type="PROSITE" id="PS50112">
    <property type="entry name" value="PAS"/>
    <property type="match status" value="1"/>
</dbReference>
<sequence length="933" mass="103625">MESADQLPASAPPLPAANLARRLDALERLDDIGTWEWDVSEDLWSVSHHWNRIHGLASPTLSTPALLEQIHPDDRSRLQAALRQIHEQGRCDFEYRIVLTEPKSVRIIQASAEMSASAPDGDTRRVLGIARDITESKAQERRHREDRALVRSIYEGIQHSVFIVDVLDGGEFRYAGLNPQHESLTGLSNALICGKTPDAVLPREAAAAVVAHYRECLRRGHPISYQEWLPFKGKETCWETTLHPISDSDGSIRRIVGTSHEITERKQAEEALRISERKWRNVLESLQDAVFIHEVRKDGLPGPFIEFNARACERLGYTPEEMRRFGPMTLDDEQAVRDSIPQAMRELLTKGRALFESVQVAKDGRRIPVENHTCVLEDGDRKILLTVCRDISERKQAEAEIRRLNADLERRIEARTAELREARDHAEAATRAKSAFLANMGHEIRTPLNAIIGLSYLLLLEEQAPPRAERLEGIRRSAQQLLAILNDILDMSKIEAGRMQLTASDFCIDDLLRQVAARIGEAARAKGLEIQIQHDGVPAVLRGDFMRLRQALLNYAENAVKFTERGHVILRASLLEARSDGRLQLRLEVEDSGVGISPEKQQMLFTPFEQVDTSTKRRYSGAGIGLAMTRRLAGLMGGTTGVESTPGRGSCFWLTAWLEAGRDSSIQPSGLEPYPDIRLREAYGGSPVLLVGRDTVDLEVLRGLLEAAGLWVDDAENGHAAVSKATSTPYALLMLDAQLPLMERLEAARAIRALPAWHARPIIATTLDMLDAERQSCLAAGITDFISKPLKPDILYALLLRALSESPGSKDPAVTTTLTEGSDDAAFEHSAPRQQADTASNTALAALEPRKMAQRLEEKPVLQEFLELIAGCDTRAFAFLTAYADRLRSALGKDAIILTEHLKSFDFDSAQKILEAHLGTPRHQDASEPGHEP</sequence>
<reference evidence="20" key="1">
    <citation type="journal article" date="2020" name="Microbiol. Resour. Announc.">
        <title>Draft Genome Sequences of Thiorhodococcus mannitoliphagus and Thiorhodococcus minor, Purple Sulfur Photosynthetic Bacteria in the Gammaproteobacterial Family Chromatiaceae.</title>
        <authorList>
            <person name="Aviles F.A."/>
            <person name="Meyer T.E."/>
            <person name="Kyndt J.A."/>
        </authorList>
    </citation>
    <scope>NUCLEOTIDE SEQUENCE [LARGE SCALE GENOMIC DNA]</scope>
    <source>
        <strain evidence="20">DSM 18266</strain>
    </source>
</reference>
<evidence type="ECO:0000256" key="1">
    <source>
        <dbReference type="ARBA" id="ARBA00000085"/>
    </source>
</evidence>
<dbReference type="InterPro" id="IPR000014">
    <property type="entry name" value="PAS"/>
</dbReference>
<evidence type="ECO:0000313" key="19">
    <source>
        <dbReference type="EMBL" id="NEX21492.1"/>
    </source>
</evidence>
<feature type="domain" description="PAC" evidence="18">
    <location>
        <begin position="353"/>
        <end position="403"/>
    </location>
</feature>
<dbReference type="InterPro" id="IPR035965">
    <property type="entry name" value="PAS-like_dom_sf"/>
</dbReference>
<dbReference type="SUPFAM" id="SSF55785">
    <property type="entry name" value="PYP-like sensor domain (PAS domain)"/>
    <property type="match status" value="3"/>
</dbReference>
<dbReference type="Gene3D" id="1.10.287.130">
    <property type="match status" value="1"/>
</dbReference>
<dbReference type="FunFam" id="3.30.565.10:FF:000010">
    <property type="entry name" value="Sensor histidine kinase RcsC"/>
    <property type="match status" value="1"/>
</dbReference>
<dbReference type="EMBL" id="JAAIJR010000057">
    <property type="protein sequence ID" value="NEX21492.1"/>
    <property type="molecule type" value="Genomic_DNA"/>
</dbReference>
<evidence type="ECO:0000256" key="6">
    <source>
        <dbReference type="ARBA" id="ARBA00022692"/>
    </source>
</evidence>
<dbReference type="GO" id="GO:0005524">
    <property type="term" value="F:ATP binding"/>
    <property type="evidence" value="ECO:0007669"/>
    <property type="project" value="UniProtKB-KW"/>
</dbReference>
<dbReference type="PROSITE" id="PS50110">
    <property type="entry name" value="RESPONSE_REGULATORY"/>
    <property type="match status" value="1"/>
</dbReference>
<evidence type="ECO:0000256" key="9">
    <source>
        <dbReference type="ARBA" id="ARBA00022840"/>
    </source>
</evidence>
<dbReference type="CDD" id="cd17546">
    <property type="entry name" value="REC_hyHK_CKI1_RcsC-like"/>
    <property type="match status" value="1"/>
</dbReference>
<keyword evidence="5" id="KW-0808">Transferase</keyword>
<dbReference type="SUPFAM" id="SSF47384">
    <property type="entry name" value="Homodimeric domain of signal transducing histidine kinase"/>
    <property type="match status" value="1"/>
</dbReference>
<feature type="domain" description="Histidine kinase" evidence="15">
    <location>
        <begin position="439"/>
        <end position="660"/>
    </location>
</feature>
<feature type="domain" description="PAS" evidence="17">
    <location>
        <begin position="275"/>
        <end position="322"/>
    </location>
</feature>
<evidence type="ECO:0000313" key="20">
    <source>
        <dbReference type="Proteomes" id="UP000471640"/>
    </source>
</evidence>
<proteinExistence type="predicted"/>
<evidence type="ECO:0000256" key="14">
    <source>
        <dbReference type="SAM" id="Coils"/>
    </source>
</evidence>
<evidence type="ECO:0000259" key="17">
    <source>
        <dbReference type="PROSITE" id="PS50112"/>
    </source>
</evidence>
<organism evidence="19 20">
    <name type="scientific">Thiorhodococcus mannitoliphagus</name>
    <dbReference type="NCBI Taxonomy" id="329406"/>
    <lineage>
        <taxon>Bacteria</taxon>
        <taxon>Pseudomonadati</taxon>
        <taxon>Pseudomonadota</taxon>
        <taxon>Gammaproteobacteria</taxon>
        <taxon>Chromatiales</taxon>
        <taxon>Chromatiaceae</taxon>
        <taxon>Thiorhodococcus</taxon>
    </lineage>
</organism>
<evidence type="ECO:0000256" key="12">
    <source>
        <dbReference type="ARBA" id="ARBA00023136"/>
    </source>
</evidence>
<keyword evidence="7" id="KW-0547">Nucleotide-binding</keyword>
<dbReference type="Gene3D" id="3.30.565.10">
    <property type="entry name" value="Histidine kinase-like ATPase, C-terminal domain"/>
    <property type="match status" value="1"/>
</dbReference>
<dbReference type="InterPro" id="IPR005467">
    <property type="entry name" value="His_kinase_dom"/>
</dbReference>
<dbReference type="AlphaFoldDB" id="A0A6P1DZA4"/>
<dbReference type="InterPro" id="IPR011006">
    <property type="entry name" value="CheY-like_superfamily"/>
</dbReference>
<feature type="modified residue" description="4-aspartylphosphate" evidence="13">
    <location>
        <position position="736"/>
    </location>
</feature>
<dbReference type="SUPFAM" id="SSF52172">
    <property type="entry name" value="CheY-like"/>
    <property type="match status" value="1"/>
</dbReference>
<evidence type="ECO:0000256" key="4">
    <source>
        <dbReference type="ARBA" id="ARBA00022553"/>
    </source>
</evidence>
<keyword evidence="9" id="KW-0067">ATP-binding</keyword>
<keyword evidence="14" id="KW-0175">Coiled coil</keyword>
<keyword evidence="10" id="KW-1133">Transmembrane helix</keyword>